<reference evidence="2" key="2">
    <citation type="submission" date="2021-04" db="EMBL/GenBank/DDBJ databases">
        <authorList>
            <person name="Gilroy R."/>
        </authorList>
    </citation>
    <scope>NUCLEOTIDE SEQUENCE</scope>
    <source>
        <strain evidence="2">CHK169-2315</strain>
    </source>
</reference>
<organism evidence="2 3">
    <name type="scientific">Candidatus Pseudogracilibacillus intestinigallinarum</name>
    <dbReference type="NCBI Taxonomy" id="2838742"/>
    <lineage>
        <taxon>Bacteria</taxon>
        <taxon>Bacillati</taxon>
        <taxon>Bacillota</taxon>
        <taxon>Bacilli</taxon>
        <taxon>Bacillales</taxon>
        <taxon>Bacillaceae</taxon>
        <taxon>Pseudogracilibacillus</taxon>
    </lineage>
</organism>
<dbReference type="SUPFAM" id="SSF89550">
    <property type="entry name" value="PHP domain-like"/>
    <property type="match status" value="1"/>
</dbReference>
<dbReference type="CDD" id="cd07432">
    <property type="entry name" value="PHP_HisPPase"/>
    <property type="match status" value="1"/>
</dbReference>
<dbReference type="AlphaFoldDB" id="A0A9D1TJP4"/>
<sequence length="253" mass="29220">MQIDFHTHANLSKKINISFEDFKKKMNEAKANGLAALAITEHFNATNIIEFYEMLQAEYPYEKDHYKIEGMKIFCGLEVDVKENGHFLIIGSRDDIWTIAHLLIPYRDKDAFIPVKELINLISDFNVLKIGAHPLRKSTPWHHHELDVLQQFDAYDLNGKDLFTDGLEMEERVQSFATTYNIPVVGGSDTHQELQYGSILNVFPECNSIDELREVIRQGNYEIQISPCLEVKVKAASQIKKMMKELNLYNKVK</sequence>
<dbReference type="Gene3D" id="3.20.20.140">
    <property type="entry name" value="Metal-dependent hydrolases"/>
    <property type="match status" value="1"/>
</dbReference>
<dbReference type="GO" id="GO:0004534">
    <property type="term" value="F:5'-3' RNA exonuclease activity"/>
    <property type="evidence" value="ECO:0007669"/>
    <property type="project" value="TreeGrafter"/>
</dbReference>
<comment type="caution">
    <text evidence="2">The sequence shown here is derived from an EMBL/GenBank/DDBJ whole genome shotgun (WGS) entry which is preliminary data.</text>
</comment>
<dbReference type="GO" id="GO:0035312">
    <property type="term" value="F:5'-3' DNA exonuclease activity"/>
    <property type="evidence" value="ECO:0007669"/>
    <property type="project" value="TreeGrafter"/>
</dbReference>
<dbReference type="EMBL" id="DXHX01000094">
    <property type="protein sequence ID" value="HIV74664.1"/>
    <property type="molecule type" value="Genomic_DNA"/>
</dbReference>
<name>A0A9D1TJP4_9BACI</name>
<dbReference type="PANTHER" id="PTHR42924:SF3">
    <property type="entry name" value="POLYMERASE_HISTIDINOL PHOSPHATASE N-TERMINAL DOMAIN-CONTAINING PROTEIN"/>
    <property type="match status" value="1"/>
</dbReference>
<dbReference type="InterPro" id="IPR004013">
    <property type="entry name" value="PHP_dom"/>
</dbReference>
<proteinExistence type="predicted"/>
<dbReference type="Proteomes" id="UP000823937">
    <property type="component" value="Unassembled WGS sequence"/>
</dbReference>
<evidence type="ECO:0000313" key="3">
    <source>
        <dbReference type="Proteomes" id="UP000823937"/>
    </source>
</evidence>
<evidence type="ECO:0000259" key="1">
    <source>
        <dbReference type="SMART" id="SM00481"/>
    </source>
</evidence>
<gene>
    <name evidence="2" type="ORF">H9895_06275</name>
</gene>
<evidence type="ECO:0000313" key="2">
    <source>
        <dbReference type="EMBL" id="HIV74664.1"/>
    </source>
</evidence>
<feature type="domain" description="Polymerase/histidinol phosphatase N-terminal" evidence="1">
    <location>
        <begin position="3"/>
        <end position="83"/>
    </location>
</feature>
<dbReference type="Pfam" id="PF13263">
    <property type="entry name" value="PHP_C"/>
    <property type="match status" value="1"/>
</dbReference>
<dbReference type="PANTHER" id="PTHR42924">
    <property type="entry name" value="EXONUCLEASE"/>
    <property type="match status" value="1"/>
</dbReference>
<dbReference type="SMART" id="SM00481">
    <property type="entry name" value="POLIIIAc"/>
    <property type="match status" value="1"/>
</dbReference>
<dbReference type="InterPro" id="IPR016195">
    <property type="entry name" value="Pol/histidinol_Pase-like"/>
</dbReference>
<dbReference type="InterPro" id="IPR003141">
    <property type="entry name" value="Pol/His_phosphatase_N"/>
</dbReference>
<protein>
    <submittedName>
        <fullName evidence="2">PHP domain-containing protein</fullName>
    </submittedName>
</protein>
<dbReference type="Pfam" id="PF02811">
    <property type="entry name" value="PHP"/>
    <property type="match status" value="1"/>
</dbReference>
<accession>A0A9D1TJP4</accession>
<reference evidence="2" key="1">
    <citation type="journal article" date="2021" name="PeerJ">
        <title>Extensive microbial diversity within the chicken gut microbiome revealed by metagenomics and culture.</title>
        <authorList>
            <person name="Gilroy R."/>
            <person name="Ravi A."/>
            <person name="Getino M."/>
            <person name="Pursley I."/>
            <person name="Horton D.L."/>
            <person name="Alikhan N.F."/>
            <person name="Baker D."/>
            <person name="Gharbi K."/>
            <person name="Hall N."/>
            <person name="Watson M."/>
            <person name="Adriaenssens E.M."/>
            <person name="Foster-Nyarko E."/>
            <person name="Jarju S."/>
            <person name="Secka A."/>
            <person name="Antonio M."/>
            <person name="Oren A."/>
            <person name="Chaudhuri R.R."/>
            <person name="La Ragione R."/>
            <person name="Hildebrand F."/>
            <person name="Pallen M.J."/>
        </authorList>
    </citation>
    <scope>NUCLEOTIDE SEQUENCE</scope>
    <source>
        <strain evidence="2">CHK169-2315</strain>
    </source>
</reference>
<dbReference type="InterPro" id="IPR052018">
    <property type="entry name" value="PHP_domain"/>
</dbReference>